<evidence type="ECO:0000256" key="4">
    <source>
        <dbReference type="ARBA" id="ARBA00001946"/>
    </source>
</evidence>
<name>A0ABV9SXY2_9BACT</name>
<gene>
    <name evidence="8" type="ORF">ACFPFU_05820</name>
</gene>
<proteinExistence type="predicted"/>
<dbReference type="PANTHER" id="PTHR43050">
    <property type="entry name" value="SERINE / THREONINE RACEMASE FAMILY MEMBER"/>
    <property type="match status" value="1"/>
</dbReference>
<organism evidence="8 9">
    <name type="scientific">Negadavirga shengliensis</name>
    <dbReference type="NCBI Taxonomy" id="1389218"/>
    <lineage>
        <taxon>Bacteria</taxon>
        <taxon>Pseudomonadati</taxon>
        <taxon>Bacteroidota</taxon>
        <taxon>Cytophagia</taxon>
        <taxon>Cytophagales</taxon>
        <taxon>Cyclobacteriaceae</taxon>
        <taxon>Negadavirga</taxon>
    </lineage>
</organism>
<evidence type="ECO:0000256" key="2">
    <source>
        <dbReference type="ARBA" id="ARBA00001933"/>
    </source>
</evidence>
<keyword evidence="9" id="KW-1185">Reference proteome</keyword>
<accession>A0ABV9SXY2</accession>
<dbReference type="PANTHER" id="PTHR43050:SF1">
    <property type="entry name" value="SERINE RACEMASE"/>
    <property type="match status" value="1"/>
</dbReference>
<dbReference type="Proteomes" id="UP001595818">
    <property type="component" value="Unassembled WGS sequence"/>
</dbReference>
<dbReference type="InterPro" id="IPR036052">
    <property type="entry name" value="TrpB-like_PALP_sf"/>
</dbReference>
<dbReference type="InterPro" id="IPR001926">
    <property type="entry name" value="TrpB-like_PALP"/>
</dbReference>
<dbReference type="Pfam" id="PF00291">
    <property type="entry name" value="PALP"/>
    <property type="match status" value="1"/>
</dbReference>
<dbReference type="InterPro" id="IPR000634">
    <property type="entry name" value="Ser/Thr_deHydtase_PyrdxlP-BS"/>
</dbReference>
<evidence type="ECO:0000259" key="7">
    <source>
        <dbReference type="Pfam" id="PF00291"/>
    </source>
</evidence>
<protein>
    <submittedName>
        <fullName evidence="8">Threonine/serine dehydratase</fullName>
    </submittedName>
</protein>
<sequence length="318" mass="34214">MNNPGLPRLDEIQQARARIDHMIHWTPLLTSTAVNKMARCQVYFKCENLQKTGAFKARGAANAVMKLGEEAKENGVATHSSGNHAAALARAAGEAGVPSFIVMPSTAPEVKKKAVRSYGGEIIECEPTLSAREATLEKIVDRTGATFIPPYDHWDVIEGQATCAWEIGQEGIVFDTIMAPVGGGGLLAGTALSTHYLSPRTKVIAGEPQGADDAYRSFKAKKIIPVQNPDTIADGLLTLLGKKNFEVIVQYVQDILTVNDEEIIAAMRIIFERMKLVVEPSAAVPLAALLKNKEKFEGEKVAIILSGGNVDVSHLPFG</sequence>
<dbReference type="EMBL" id="JBHSJJ010000003">
    <property type="protein sequence ID" value="MFC4871196.1"/>
    <property type="molecule type" value="Genomic_DNA"/>
</dbReference>
<comment type="cofactor">
    <cofactor evidence="4">
        <name>Mg(2+)</name>
        <dbReference type="ChEBI" id="CHEBI:18420"/>
    </cofactor>
</comment>
<evidence type="ECO:0000256" key="6">
    <source>
        <dbReference type="ARBA" id="ARBA00022898"/>
    </source>
</evidence>
<keyword evidence="6" id="KW-0663">Pyridoxal phosphate</keyword>
<dbReference type="PROSITE" id="PS00165">
    <property type="entry name" value="DEHYDRATASE_SER_THR"/>
    <property type="match status" value="1"/>
</dbReference>
<evidence type="ECO:0000256" key="5">
    <source>
        <dbReference type="ARBA" id="ARBA00022842"/>
    </source>
</evidence>
<dbReference type="SUPFAM" id="SSF53686">
    <property type="entry name" value="Tryptophan synthase beta subunit-like PLP-dependent enzymes"/>
    <property type="match status" value="1"/>
</dbReference>
<comment type="cofactor">
    <cofactor evidence="2">
        <name>pyridoxal 5'-phosphate</name>
        <dbReference type="ChEBI" id="CHEBI:597326"/>
    </cofactor>
</comment>
<comment type="cofactor">
    <cofactor evidence="1">
        <name>Ca(2+)</name>
        <dbReference type="ChEBI" id="CHEBI:29108"/>
    </cofactor>
</comment>
<comment type="caution">
    <text evidence="8">The sequence shown here is derived from an EMBL/GenBank/DDBJ whole genome shotgun (WGS) entry which is preliminary data.</text>
</comment>
<keyword evidence="5" id="KW-0460">Magnesium</keyword>
<evidence type="ECO:0000256" key="3">
    <source>
        <dbReference type="ARBA" id="ARBA00001936"/>
    </source>
</evidence>
<dbReference type="RefSeq" id="WP_377062445.1">
    <property type="nucleotide sequence ID" value="NZ_JBHSJJ010000003.1"/>
</dbReference>
<dbReference type="Gene3D" id="3.40.50.1100">
    <property type="match status" value="2"/>
</dbReference>
<reference evidence="9" key="1">
    <citation type="journal article" date="2019" name="Int. J. Syst. Evol. Microbiol.">
        <title>The Global Catalogue of Microorganisms (GCM) 10K type strain sequencing project: providing services to taxonomists for standard genome sequencing and annotation.</title>
        <authorList>
            <consortium name="The Broad Institute Genomics Platform"/>
            <consortium name="The Broad Institute Genome Sequencing Center for Infectious Disease"/>
            <person name="Wu L."/>
            <person name="Ma J."/>
        </authorList>
    </citation>
    <scope>NUCLEOTIDE SEQUENCE [LARGE SCALE GENOMIC DNA]</scope>
    <source>
        <strain evidence="9">CGMCC 4.7466</strain>
    </source>
</reference>
<dbReference type="CDD" id="cd01562">
    <property type="entry name" value="Thr-dehyd"/>
    <property type="match status" value="1"/>
</dbReference>
<evidence type="ECO:0000313" key="9">
    <source>
        <dbReference type="Proteomes" id="UP001595818"/>
    </source>
</evidence>
<evidence type="ECO:0000313" key="8">
    <source>
        <dbReference type="EMBL" id="MFC4871196.1"/>
    </source>
</evidence>
<evidence type="ECO:0000256" key="1">
    <source>
        <dbReference type="ARBA" id="ARBA00001913"/>
    </source>
</evidence>
<feature type="domain" description="Tryptophan synthase beta chain-like PALP" evidence="7">
    <location>
        <begin position="22"/>
        <end position="307"/>
    </location>
</feature>
<comment type="cofactor">
    <cofactor evidence="3">
        <name>Mn(2+)</name>
        <dbReference type="ChEBI" id="CHEBI:29035"/>
    </cofactor>
</comment>